<keyword evidence="6 7" id="KW-0472">Membrane</keyword>
<dbReference type="GO" id="GO:0097037">
    <property type="term" value="P:heme export"/>
    <property type="evidence" value="ECO:0007669"/>
    <property type="project" value="TreeGrafter"/>
</dbReference>
<evidence type="ECO:0008006" key="10">
    <source>
        <dbReference type="Google" id="ProtNLM"/>
    </source>
</evidence>
<evidence type="ECO:0000256" key="6">
    <source>
        <dbReference type="ARBA" id="ARBA00023136"/>
    </source>
</evidence>
<dbReference type="SUPFAM" id="SSF103473">
    <property type="entry name" value="MFS general substrate transporter"/>
    <property type="match status" value="1"/>
</dbReference>
<comment type="subcellular location">
    <subcellularLocation>
        <location evidence="1">Cell membrane</location>
        <topology evidence="1">Multi-pass membrane protein</topology>
    </subcellularLocation>
</comment>
<evidence type="ECO:0000313" key="8">
    <source>
        <dbReference type="Ensembl" id="ENSMMOP00000001584.1"/>
    </source>
</evidence>
<organism evidence="8 9">
    <name type="scientific">Mola mola</name>
    <name type="common">Ocean sunfish</name>
    <name type="synonym">Tetraodon mola</name>
    <dbReference type="NCBI Taxonomy" id="94237"/>
    <lineage>
        <taxon>Eukaryota</taxon>
        <taxon>Metazoa</taxon>
        <taxon>Chordata</taxon>
        <taxon>Craniata</taxon>
        <taxon>Vertebrata</taxon>
        <taxon>Euteleostomi</taxon>
        <taxon>Actinopterygii</taxon>
        <taxon>Neopterygii</taxon>
        <taxon>Teleostei</taxon>
        <taxon>Neoteleostei</taxon>
        <taxon>Acanthomorphata</taxon>
        <taxon>Eupercaria</taxon>
        <taxon>Tetraodontiformes</taxon>
        <taxon>Molidae</taxon>
        <taxon>Mola</taxon>
    </lineage>
</organism>
<evidence type="ECO:0000256" key="1">
    <source>
        <dbReference type="ARBA" id="ARBA00004651"/>
    </source>
</evidence>
<name>A0A3Q3VZR3_MOLML</name>
<keyword evidence="4 7" id="KW-0812">Transmembrane</keyword>
<sequence>MKGAYSQTCIHSLDPCKLLPLMETKLYKRRWAMLFIFSAYSMSNAFMWLQFSIINNIFMRFYNIDSLAIDWLSMIYFLTYIPLILPVTWLLDNRGMRDVMVVGSAFNCIGAWFNSLAAVPKPDPLKFFGFYISPYTFRNSSHEQ</sequence>
<evidence type="ECO:0000313" key="9">
    <source>
        <dbReference type="Proteomes" id="UP000261620"/>
    </source>
</evidence>
<keyword evidence="9" id="KW-1185">Reference proteome</keyword>
<keyword evidence="5 7" id="KW-1133">Transmembrane helix</keyword>
<evidence type="ECO:0000256" key="4">
    <source>
        <dbReference type="ARBA" id="ARBA00022692"/>
    </source>
</evidence>
<evidence type="ECO:0000256" key="3">
    <source>
        <dbReference type="ARBA" id="ARBA00022475"/>
    </source>
</evidence>
<evidence type="ECO:0000256" key="5">
    <source>
        <dbReference type="ARBA" id="ARBA00022989"/>
    </source>
</evidence>
<dbReference type="GO" id="GO:0015232">
    <property type="term" value="F:heme transmembrane transporter activity"/>
    <property type="evidence" value="ECO:0007669"/>
    <property type="project" value="TreeGrafter"/>
</dbReference>
<dbReference type="PANTHER" id="PTHR10924">
    <property type="entry name" value="MAJOR FACILITATOR SUPERFAMILY PROTEIN-RELATED"/>
    <property type="match status" value="1"/>
</dbReference>
<evidence type="ECO:0000256" key="2">
    <source>
        <dbReference type="ARBA" id="ARBA00022448"/>
    </source>
</evidence>
<dbReference type="InterPro" id="IPR049680">
    <property type="entry name" value="FLVCR1-2_SLC49-like"/>
</dbReference>
<reference evidence="8" key="1">
    <citation type="submission" date="2025-08" db="UniProtKB">
        <authorList>
            <consortium name="Ensembl"/>
        </authorList>
    </citation>
    <scope>IDENTIFICATION</scope>
</reference>
<dbReference type="GO" id="GO:0020037">
    <property type="term" value="F:heme binding"/>
    <property type="evidence" value="ECO:0007669"/>
    <property type="project" value="TreeGrafter"/>
</dbReference>
<dbReference type="AlphaFoldDB" id="A0A3Q3VZR3"/>
<dbReference type="GO" id="GO:0005886">
    <property type="term" value="C:plasma membrane"/>
    <property type="evidence" value="ECO:0007669"/>
    <property type="project" value="UniProtKB-SubCell"/>
</dbReference>
<dbReference type="InterPro" id="IPR036259">
    <property type="entry name" value="MFS_trans_sf"/>
</dbReference>
<keyword evidence="2" id="KW-0813">Transport</keyword>
<dbReference type="Proteomes" id="UP000261620">
    <property type="component" value="Unplaced"/>
</dbReference>
<feature type="transmembrane region" description="Helical" evidence="7">
    <location>
        <begin position="31"/>
        <end position="51"/>
    </location>
</feature>
<protein>
    <recommendedName>
        <fullName evidence="10">Feline leukemia virus subgroup C cellular receptor family, member 2a</fullName>
    </recommendedName>
</protein>
<reference evidence="8" key="2">
    <citation type="submission" date="2025-09" db="UniProtKB">
        <authorList>
            <consortium name="Ensembl"/>
        </authorList>
    </citation>
    <scope>IDENTIFICATION</scope>
</reference>
<dbReference type="Ensembl" id="ENSMMOT00000001613.1">
    <property type="protein sequence ID" value="ENSMMOP00000001584.1"/>
    <property type="gene ID" value="ENSMMOG00000001328.1"/>
</dbReference>
<dbReference type="PANTHER" id="PTHR10924:SF3">
    <property type="entry name" value="HEME TRANSPORTER FLVCR2"/>
    <property type="match status" value="1"/>
</dbReference>
<keyword evidence="3" id="KW-1003">Cell membrane</keyword>
<dbReference type="Gene3D" id="1.20.1250.20">
    <property type="entry name" value="MFS general substrate transporter like domains"/>
    <property type="match status" value="1"/>
</dbReference>
<dbReference type="OMA" id="PISYVEH"/>
<evidence type="ECO:0000256" key="7">
    <source>
        <dbReference type="SAM" id="Phobius"/>
    </source>
</evidence>
<feature type="transmembrane region" description="Helical" evidence="7">
    <location>
        <begin position="71"/>
        <end position="91"/>
    </location>
</feature>
<proteinExistence type="predicted"/>
<accession>A0A3Q3VZR3</accession>